<dbReference type="InterPro" id="IPR011701">
    <property type="entry name" value="MFS"/>
</dbReference>
<name>A0A8B4QAZ9_9BACL</name>
<accession>A0A8B4QAZ9</accession>
<feature type="transmembrane region" description="Helical" evidence="7">
    <location>
        <begin position="265"/>
        <end position="283"/>
    </location>
</feature>
<evidence type="ECO:0000256" key="6">
    <source>
        <dbReference type="ARBA" id="ARBA00023136"/>
    </source>
</evidence>
<dbReference type="PANTHER" id="PTHR43266">
    <property type="entry name" value="MACROLIDE-EFFLUX PROTEIN"/>
    <property type="match status" value="1"/>
</dbReference>
<evidence type="ECO:0000256" key="4">
    <source>
        <dbReference type="ARBA" id="ARBA00022692"/>
    </source>
</evidence>
<dbReference type="EMBL" id="UGNP01000001">
    <property type="protein sequence ID" value="STX09886.1"/>
    <property type="molecule type" value="Genomic_DNA"/>
</dbReference>
<keyword evidence="6 7" id="KW-0472">Membrane</keyword>
<reference evidence="8 10" key="1">
    <citation type="submission" date="2018-06" db="EMBL/GenBank/DDBJ databases">
        <authorList>
            <consortium name="Pathogen Informatics"/>
            <person name="Doyle S."/>
        </authorList>
    </citation>
    <scope>NUCLEOTIDE SEQUENCE [LARGE SCALE GENOMIC DNA]</scope>
    <source>
        <strain evidence="8 10">NCTC10597</strain>
    </source>
</reference>
<feature type="transmembrane region" description="Helical" evidence="7">
    <location>
        <begin position="388"/>
        <end position="407"/>
    </location>
</feature>
<evidence type="ECO:0000313" key="10">
    <source>
        <dbReference type="Proteomes" id="UP000254330"/>
    </source>
</evidence>
<evidence type="ECO:0000256" key="5">
    <source>
        <dbReference type="ARBA" id="ARBA00022989"/>
    </source>
</evidence>
<keyword evidence="4 7" id="KW-0812">Transmembrane</keyword>
<feature type="transmembrane region" description="Helical" evidence="7">
    <location>
        <begin position="230"/>
        <end position="253"/>
    </location>
</feature>
<feature type="transmembrane region" description="Helical" evidence="7">
    <location>
        <begin position="148"/>
        <end position="168"/>
    </location>
</feature>
<keyword evidence="2" id="KW-0813">Transport</keyword>
<evidence type="ECO:0000256" key="1">
    <source>
        <dbReference type="ARBA" id="ARBA00004651"/>
    </source>
</evidence>
<organism evidence="8 10">
    <name type="scientific">Kurthia zopfii</name>
    <dbReference type="NCBI Taxonomy" id="1650"/>
    <lineage>
        <taxon>Bacteria</taxon>
        <taxon>Bacillati</taxon>
        <taxon>Bacillota</taxon>
        <taxon>Bacilli</taxon>
        <taxon>Bacillales</taxon>
        <taxon>Caryophanaceae</taxon>
        <taxon>Kurthia</taxon>
    </lineage>
</organism>
<evidence type="ECO:0000313" key="8">
    <source>
        <dbReference type="EMBL" id="STX09886.1"/>
    </source>
</evidence>
<dbReference type="GO" id="GO:0005886">
    <property type="term" value="C:plasma membrane"/>
    <property type="evidence" value="ECO:0007669"/>
    <property type="project" value="UniProtKB-SubCell"/>
</dbReference>
<dbReference type="RefSeq" id="WP_109348955.1">
    <property type="nucleotide sequence ID" value="NZ_BJUE01000003.1"/>
</dbReference>
<dbReference type="Pfam" id="PF07690">
    <property type="entry name" value="MFS_1"/>
    <property type="match status" value="1"/>
</dbReference>
<evidence type="ECO:0000256" key="3">
    <source>
        <dbReference type="ARBA" id="ARBA00022475"/>
    </source>
</evidence>
<dbReference type="Gene3D" id="1.20.1250.20">
    <property type="entry name" value="MFS general substrate transporter like domains"/>
    <property type="match status" value="1"/>
</dbReference>
<sequence>MTEFEQLKKVKYHMAIFTVSKLISSLGANVLAFGIALYILQMTGSATSFSINLLCTILPRVILAPFVGYLADRYNKKFIVISGQIMMIVTIASLLLYSEIYGISVIAIYIMTIFYSAFSSFSGIALTASIGNLIHPDYIQKTMSLNQMSISVGSIGAPIIGGMLFGFVSMEVFLIIQIVCFSIATLLDATMNFKLFSSVEEKLNDVKASFIASTKNAIKYVKTKQVLRTVLLLSLSINFIFSAIGVGLSFIIIEVMKIEPLHVGWVEGVGAIGMLLGSIYLSMRKQIEEPLKFSKTSLIAFSFILALITVPLYINSTNYVFNVIYFMITFFLLFASEIFINIPVGVVLQTSTDEAYRGRVFALLETMAMGLMPLGTLFFGIIFDLVEAQYVISIVSVVAIGVTMFMLRPTILKKISRELAKNRNENHAEKKETVKISN</sequence>
<dbReference type="Proteomes" id="UP000254330">
    <property type="component" value="Unassembled WGS sequence"/>
</dbReference>
<dbReference type="OrthoDB" id="9775268at2"/>
<evidence type="ECO:0000313" key="9">
    <source>
        <dbReference type="EMBL" id="TDR41381.1"/>
    </source>
</evidence>
<feature type="transmembrane region" description="Helical" evidence="7">
    <location>
        <begin position="51"/>
        <end position="71"/>
    </location>
</feature>
<evidence type="ECO:0000256" key="7">
    <source>
        <dbReference type="SAM" id="Phobius"/>
    </source>
</evidence>
<reference evidence="9 11" key="2">
    <citation type="submission" date="2019-03" db="EMBL/GenBank/DDBJ databases">
        <title>Genomic Encyclopedia of Type Strains, Phase IV (KMG-IV): sequencing the most valuable type-strain genomes for metagenomic binning, comparative biology and taxonomic classification.</title>
        <authorList>
            <person name="Goeker M."/>
        </authorList>
    </citation>
    <scope>NUCLEOTIDE SEQUENCE [LARGE SCALE GENOMIC DNA]</scope>
    <source>
        <strain evidence="9 11">DSM 20580</strain>
    </source>
</reference>
<feature type="transmembrane region" description="Helical" evidence="7">
    <location>
        <begin position="295"/>
        <end position="314"/>
    </location>
</feature>
<proteinExistence type="predicted"/>
<feature type="transmembrane region" description="Helical" evidence="7">
    <location>
        <begin position="360"/>
        <end position="382"/>
    </location>
</feature>
<dbReference type="InterPro" id="IPR036259">
    <property type="entry name" value="MFS_trans_sf"/>
</dbReference>
<keyword evidence="3" id="KW-1003">Cell membrane</keyword>
<keyword evidence="11" id="KW-1185">Reference proteome</keyword>
<dbReference type="AlphaFoldDB" id="A0A8B4QAZ9"/>
<feature type="transmembrane region" description="Helical" evidence="7">
    <location>
        <begin position="78"/>
        <end position="97"/>
    </location>
</feature>
<dbReference type="SUPFAM" id="SSF103473">
    <property type="entry name" value="MFS general substrate transporter"/>
    <property type="match status" value="1"/>
</dbReference>
<evidence type="ECO:0000256" key="2">
    <source>
        <dbReference type="ARBA" id="ARBA00022448"/>
    </source>
</evidence>
<dbReference type="CDD" id="cd06173">
    <property type="entry name" value="MFS_MefA_like"/>
    <property type="match status" value="1"/>
</dbReference>
<feature type="transmembrane region" description="Helical" evidence="7">
    <location>
        <begin position="103"/>
        <end position="127"/>
    </location>
</feature>
<protein>
    <submittedName>
        <fullName evidence="8">Enterobactin exporter EntS</fullName>
    </submittedName>
    <submittedName>
        <fullName evidence="9">Transmembrane secretion effector</fullName>
    </submittedName>
</protein>
<comment type="caution">
    <text evidence="8">The sequence shown here is derived from an EMBL/GenBank/DDBJ whole genome shotgun (WGS) entry which is preliminary data.</text>
</comment>
<gene>
    <name evidence="9" type="ORF">DFR61_10679</name>
    <name evidence="8" type="ORF">NCTC10597_01593</name>
</gene>
<dbReference type="GO" id="GO:0022857">
    <property type="term" value="F:transmembrane transporter activity"/>
    <property type="evidence" value="ECO:0007669"/>
    <property type="project" value="InterPro"/>
</dbReference>
<feature type="transmembrane region" description="Helical" evidence="7">
    <location>
        <begin position="12"/>
        <end position="39"/>
    </location>
</feature>
<keyword evidence="5 7" id="KW-1133">Transmembrane helix</keyword>
<feature type="transmembrane region" description="Helical" evidence="7">
    <location>
        <begin position="174"/>
        <end position="193"/>
    </location>
</feature>
<dbReference type="EMBL" id="SNZG01000006">
    <property type="protein sequence ID" value="TDR41381.1"/>
    <property type="molecule type" value="Genomic_DNA"/>
</dbReference>
<dbReference type="Proteomes" id="UP000294641">
    <property type="component" value="Unassembled WGS sequence"/>
</dbReference>
<evidence type="ECO:0000313" key="11">
    <source>
        <dbReference type="Proteomes" id="UP000294641"/>
    </source>
</evidence>
<comment type="subcellular location">
    <subcellularLocation>
        <location evidence="1">Cell membrane</location>
        <topology evidence="1">Multi-pass membrane protein</topology>
    </subcellularLocation>
</comment>
<dbReference type="PANTHER" id="PTHR43266:SF9">
    <property type="entry name" value="PERMEASE, MAJOR FACILITATOR SUPERFAMILY-RELATED"/>
    <property type="match status" value="1"/>
</dbReference>
<feature type="transmembrane region" description="Helical" evidence="7">
    <location>
        <begin position="320"/>
        <end position="348"/>
    </location>
</feature>